<reference evidence="1" key="1">
    <citation type="journal article" date="2014" name="Int. J. Syst. Evol. Microbiol.">
        <title>Complete genome sequence of Corynebacterium casei LMG S-19264T (=DSM 44701T), isolated from a smear-ripened cheese.</title>
        <authorList>
            <consortium name="US DOE Joint Genome Institute (JGI-PGF)"/>
            <person name="Walter F."/>
            <person name="Albersmeier A."/>
            <person name="Kalinowski J."/>
            <person name="Ruckert C."/>
        </authorList>
    </citation>
    <scope>NUCLEOTIDE SEQUENCE</scope>
    <source>
        <strain evidence="1">CGMCC 1.15367</strain>
    </source>
</reference>
<dbReference type="EMBL" id="BMIQ01000002">
    <property type="protein sequence ID" value="GGD99080.1"/>
    <property type="molecule type" value="Genomic_DNA"/>
</dbReference>
<dbReference type="AlphaFoldDB" id="A0A916ZIX2"/>
<sequence>MSEAGPVPLASLADRRLEPLARFDFAPRLGWIALNDTEFHLSAQHLPLALRLVGGLPRLGAVLDPSLLAKPQVGGEGRWLAPYLPIALRTFPFVLAGRPSERPIDEILVLPGTRRIGTRGQPICLDPATGTLAPEMQAIRNTLHMLRKGGERLTRALDLLGIAGILAPLGRPGGEATPFLTIDPERFAALDPGAVAALAHESFLPLDLATAILFSRRALAPGCAALQPASGAAETQTGAPRADPLDFMFANLETLNFALDPSDLFEADPAEVDWHDLAPPPLPAMRHVEGFAP</sequence>
<accession>A0A916ZIX2</accession>
<organism evidence="1 2">
    <name type="scientific">Aureimonas endophytica</name>
    <dbReference type="NCBI Taxonomy" id="2027858"/>
    <lineage>
        <taxon>Bacteria</taxon>
        <taxon>Pseudomonadati</taxon>
        <taxon>Pseudomonadota</taxon>
        <taxon>Alphaproteobacteria</taxon>
        <taxon>Hyphomicrobiales</taxon>
        <taxon>Aurantimonadaceae</taxon>
        <taxon>Aureimonas</taxon>
    </lineage>
</organism>
<dbReference type="InterPro" id="IPR010836">
    <property type="entry name" value="SapC"/>
</dbReference>
<comment type="caution">
    <text evidence="1">The sequence shown here is derived from an EMBL/GenBank/DDBJ whole genome shotgun (WGS) entry which is preliminary data.</text>
</comment>
<name>A0A916ZIX2_9HYPH</name>
<dbReference type="RefSeq" id="WP_188907816.1">
    <property type="nucleotide sequence ID" value="NZ_BMIQ01000002.1"/>
</dbReference>
<dbReference type="Proteomes" id="UP000644699">
    <property type="component" value="Unassembled WGS sequence"/>
</dbReference>
<proteinExistence type="predicted"/>
<dbReference type="Pfam" id="PF07277">
    <property type="entry name" value="SapC"/>
    <property type="match status" value="1"/>
</dbReference>
<protein>
    <recommendedName>
        <fullName evidence="3">SapC protein</fullName>
    </recommendedName>
</protein>
<evidence type="ECO:0008006" key="3">
    <source>
        <dbReference type="Google" id="ProtNLM"/>
    </source>
</evidence>
<evidence type="ECO:0000313" key="2">
    <source>
        <dbReference type="Proteomes" id="UP000644699"/>
    </source>
</evidence>
<gene>
    <name evidence="1" type="ORF">GCM10011390_17330</name>
</gene>
<keyword evidence="2" id="KW-1185">Reference proteome</keyword>
<reference evidence="1" key="2">
    <citation type="submission" date="2020-09" db="EMBL/GenBank/DDBJ databases">
        <authorList>
            <person name="Sun Q."/>
            <person name="Zhou Y."/>
        </authorList>
    </citation>
    <scope>NUCLEOTIDE SEQUENCE</scope>
    <source>
        <strain evidence="1">CGMCC 1.15367</strain>
    </source>
</reference>
<evidence type="ECO:0000313" key="1">
    <source>
        <dbReference type="EMBL" id="GGD99080.1"/>
    </source>
</evidence>